<gene>
    <name evidence="4" type="ORF">FTW19_13600</name>
</gene>
<dbReference type="GO" id="GO:0016020">
    <property type="term" value="C:membrane"/>
    <property type="evidence" value="ECO:0007669"/>
    <property type="project" value="GOC"/>
</dbReference>
<dbReference type="InterPro" id="IPR006823">
    <property type="entry name" value="Ceramidase_alk"/>
</dbReference>
<evidence type="ECO:0000313" key="5">
    <source>
        <dbReference type="Proteomes" id="UP000321820"/>
    </source>
</evidence>
<evidence type="ECO:0000256" key="1">
    <source>
        <dbReference type="PIRSR" id="PIRSR606823-2"/>
    </source>
</evidence>
<keyword evidence="1" id="KW-0862">Zinc</keyword>
<dbReference type="GO" id="GO:0005576">
    <property type="term" value="C:extracellular region"/>
    <property type="evidence" value="ECO:0007669"/>
    <property type="project" value="TreeGrafter"/>
</dbReference>
<dbReference type="PANTHER" id="PTHR12670:SF1">
    <property type="entry name" value="NEUTRAL CERAMIDASE"/>
    <property type="match status" value="1"/>
</dbReference>
<dbReference type="AlphaFoldDB" id="A0A5B9E9Y6"/>
<sequence>MANPIQPTRCSSIPQIQEKSVQIANVVTGSMIVAAALVLTATGKASAQGNHPLRAGAAMTDITPKPGELKLKTDTIRDHLFARAIVVDSGDSCAVLIGVDQGAIRKDMYDAALPRVASATGCAKENILIAATHTHSGSTDGFGGAPTSSTIADGIVKAATDARAKLAPAMIGYGRANVDLNVNRDLFNNKLEWRQEPNPQGVSDKTLSVVEFIGADYVPIGIYMNYAMHPINFYLSGVISADFPGEASRTIEEHFDHKTVAIFTQGTSGDQNPSLRENFLTAFRGETAPGTETIAAPPPPPAPPSNFNPAAASAGLRPVPDQNLAAYRKAIDRTSADVAMMGVLIAEKTLYLMRHDIKPVSEARIWGGQEKFTCPGRDRLDTDHPVRENAMPPYKDGADVNLMVSLVRVGDIYFTGINGEVYTNIGLKIKGAAAANKLIISTLTNGGANSGYIYSDDAYSHLSFQVIGSRLKPGCGENKITDAALELMRKSDR</sequence>
<dbReference type="GO" id="GO:0017040">
    <property type="term" value="F:N-acylsphingosine amidohydrolase activity"/>
    <property type="evidence" value="ECO:0007669"/>
    <property type="project" value="UniProtKB-UniRule"/>
</dbReference>
<dbReference type="PANTHER" id="PTHR12670">
    <property type="entry name" value="CERAMIDASE"/>
    <property type="match status" value="1"/>
</dbReference>
<name>A0A5B9E9Y6_9BACT</name>
<evidence type="ECO:0000259" key="3">
    <source>
        <dbReference type="Pfam" id="PF04734"/>
    </source>
</evidence>
<dbReference type="OrthoDB" id="622550at2"/>
<dbReference type="GO" id="GO:0046872">
    <property type="term" value="F:metal ion binding"/>
    <property type="evidence" value="ECO:0007669"/>
    <property type="project" value="UniProtKB-KW"/>
</dbReference>
<dbReference type="Proteomes" id="UP000321820">
    <property type="component" value="Chromosome"/>
</dbReference>
<dbReference type="GO" id="GO:0046514">
    <property type="term" value="P:ceramide catabolic process"/>
    <property type="evidence" value="ECO:0007669"/>
    <property type="project" value="InterPro"/>
</dbReference>
<comment type="similarity">
    <text evidence="2">Belongs to the neutral ceramidase family.</text>
</comment>
<keyword evidence="2" id="KW-0378">Hydrolase</keyword>
<comment type="cofactor">
    <cofactor evidence="1">
        <name>Zn(2+)</name>
        <dbReference type="ChEBI" id="CHEBI:29105"/>
    </cofactor>
    <text evidence="1">Binds 1 zinc ion per subunit.</text>
</comment>
<dbReference type="EMBL" id="CP042806">
    <property type="protein sequence ID" value="QEE28942.1"/>
    <property type="molecule type" value="Genomic_DNA"/>
</dbReference>
<dbReference type="GO" id="GO:0042759">
    <property type="term" value="P:long-chain fatty acid biosynthetic process"/>
    <property type="evidence" value="ECO:0007669"/>
    <property type="project" value="TreeGrafter"/>
</dbReference>
<accession>A0A5B9E9Y6</accession>
<keyword evidence="1" id="KW-0479">Metal-binding</keyword>
<keyword evidence="5" id="KW-1185">Reference proteome</keyword>
<proteinExistence type="inferred from homology"/>
<organism evidence="4 5">
    <name type="scientific">Terriglobus albidus</name>
    <dbReference type="NCBI Taxonomy" id="1592106"/>
    <lineage>
        <taxon>Bacteria</taxon>
        <taxon>Pseudomonadati</taxon>
        <taxon>Acidobacteriota</taxon>
        <taxon>Terriglobia</taxon>
        <taxon>Terriglobales</taxon>
        <taxon>Acidobacteriaceae</taxon>
        <taxon>Terriglobus</taxon>
    </lineage>
</organism>
<dbReference type="InterPro" id="IPR031329">
    <property type="entry name" value="NEUT/ALK_ceramidase_N"/>
</dbReference>
<dbReference type="GO" id="GO:0046512">
    <property type="term" value="P:sphingosine biosynthetic process"/>
    <property type="evidence" value="ECO:0007669"/>
    <property type="project" value="TreeGrafter"/>
</dbReference>
<keyword evidence="2" id="KW-0443">Lipid metabolism</keyword>
<protein>
    <recommendedName>
        <fullName evidence="2">Neutral ceramidase</fullName>
        <ecNumber evidence="2">3.5.1.23</ecNumber>
    </recommendedName>
</protein>
<reference evidence="4 5" key="1">
    <citation type="submission" date="2019-08" db="EMBL/GenBank/DDBJ databases">
        <title>Complete genome sequence of Terriglobus albidus strain ORNL.</title>
        <authorList>
            <person name="Podar M."/>
        </authorList>
    </citation>
    <scope>NUCLEOTIDE SEQUENCE [LARGE SCALE GENOMIC DNA]</scope>
    <source>
        <strain evidence="4 5">ORNL</strain>
    </source>
</reference>
<feature type="binding site" evidence="1">
    <location>
        <position position="229"/>
    </location>
    <ligand>
        <name>Zn(2+)</name>
        <dbReference type="ChEBI" id="CHEBI:29105"/>
    </ligand>
</feature>
<dbReference type="KEGG" id="talb:FTW19_13600"/>
<keyword evidence="2" id="KW-0746">Sphingolipid metabolism</keyword>
<comment type="catalytic activity">
    <reaction evidence="2">
        <text>an N-acylsphing-4-enine + H2O = sphing-4-enine + a fatty acid</text>
        <dbReference type="Rhea" id="RHEA:20856"/>
        <dbReference type="ChEBI" id="CHEBI:15377"/>
        <dbReference type="ChEBI" id="CHEBI:28868"/>
        <dbReference type="ChEBI" id="CHEBI:52639"/>
        <dbReference type="ChEBI" id="CHEBI:57756"/>
        <dbReference type="EC" id="3.5.1.23"/>
    </reaction>
</comment>
<dbReference type="Pfam" id="PF04734">
    <property type="entry name" value="Ceramidase_alk"/>
    <property type="match status" value="1"/>
</dbReference>
<evidence type="ECO:0000256" key="2">
    <source>
        <dbReference type="RuleBase" id="RU366019"/>
    </source>
</evidence>
<evidence type="ECO:0000313" key="4">
    <source>
        <dbReference type="EMBL" id="QEE28942.1"/>
    </source>
</evidence>
<feature type="binding site" evidence="1">
    <location>
        <position position="133"/>
    </location>
    <ligand>
        <name>Zn(2+)</name>
        <dbReference type="ChEBI" id="CHEBI:29105"/>
    </ligand>
</feature>
<dbReference type="EC" id="3.5.1.23" evidence="2"/>
<feature type="domain" description="Neutral/alkaline non-lysosomal ceramidase N-terminal" evidence="3">
    <location>
        <begin position="70"/>
        <end position="277"/>
    </location>
</feature>